<dbReference type="OrthoDB" id="4821076at2759"/>
<evidence type="ECO:0000313" key="2">
    <source>
        <dbReference type="EMBL" id="KAJ5202209.1"/>
    </source>
</evidence>
<protein>
    <submittedName>
        <fullName evidence="2">Uncharacterized protein</fullName>
    </submittedName>
</protein>
<dbReference type="AlphaFoldDB" id="A0A9W9MJ44"/>
<name>A0A9W9MJ44_9EURO</name>
<comment type="caution">
    <text evidence="2">The sequence shown here is derived from an EMBL/GenBank/DDBJ whole genome shotgun (WGS) entry which is preliminary data.</text>
</comment>
<feature type="chain" id="PRO_5040789304" evidence="1">
    <location>
        <begin position="22"/>
        <end position="177"/>
    </location>
</feature>
<sequence length="177" mass="19193">MRFTHLVIAGLQAINLLGATALPATSESALTSVINEAGTEIPEADAIVQRSATVDIIELSEASVNAPNIMERDSAGPAHELARRAVNIKLMADTGSKYRISVRGVTIILHIFYDLATERARMYWSPDSSNPAPGSLKFGAYDRTQGLTLQPSDIFHDNFVTLVGFKLYDVVQIFTGN</sequence>
<dbReference type="Proteomes" id="UP001150942">
    <property type="component" value="Unassembled WGS sequence"/>
</dbReference>
<evidence type="ECO:0000256" key="1">
    <source>
        <dbReference type="SAM" id="SignalP"/>
    </source>
</evidence>
<keyword evidence="3" id="KW-1185">Reference proteome</keyword>
<evidence type="ECO:0000313" key="3">
    <source>
        <dbReference type="Proteomes" id="UP001150942"/>
    </source>
</evidence>
<organism evidence="2 3">
    <name type="scientific">Penicillium cf. viridicatum</name>
    <dbReference type="NCBI Taxonomy" id="2972119"/>
    <lineage>
        <taxon>Eukaryota</taxon>
        <taxon>Fungi</taxon>
        <taxon>Dikarya</taxon>
        <taxon>Ascomycota</taxon>
        <taxon>Pezizomycotina</taxon>
        <taxon>Eurotiomycetes</taxon>
        <taxon>Eurotiomycetidae</taxon>
        <taxon>Eurotiales</taxon>
        <taxon>Aspergillaceae</taxon>
        <taxon>Penicillium</taxon>
    </lineage>
</organism>
<proteinExistence type="predicted"/>
<dbReference type="EMBL" id="JAPQKQ010000003">
    <property type="protein sequence ID" value="KAJ5202209.1"/>
    <property type="molecule type" value="Genomic_DNA"/>
</dbReference>
<reference evidence="2" key="2">
    <citation type="journal article" date="2023" name="IMA Fungus">
        <title>Comparative genomic study of the Penicillium genus elucidates a diverse pangenome and 15 lateral gene transfer events.</title>
        <authorList>
            <person name="Petersen C."/>
            <person name="Sorensen T."/>
            <person name="Nielsen M.R."/>
            <person name="Sondergaard T.E."/>
            <person name="Sorensen J.L."/>
            <person name="Fitzpatrick D.A."/>
            <person name="Frisvad J.C."/>
            <person name="Nielsen K.L."/>
        </authorList>
    </citation>
    <scope>NUCLEOTIDE SEQUENCE</scope>
    <source>
        <strain evidence="2">IBT 20477</strain>
    </source>
</reference>
<feature type="signal peptide" evidence="1">
    <location>
        <begin position="1"/>
        <end position="21"/>
    </location>
</feature>
<gene>
    <name evidence="2" type="ORF">N7449_004288</name>
</gene>
<reference evidence="2" key="1">
    <citation type="submission" date="2022-11" db="EMBL/GenBank/DDBJ databases">
        <authorList>
            <person name="Petersen C."/>
        </authorList>
    </citation>
    <scope>NUCLEOTIDE SEQUENCE</scope>
    <source>
        <strain evidence="2">IBT 20477</strain>
    </source>
</reference>
<accession>A0A9W9MJ44</accession>
<keyword evidence="1" id="KW-0732">Signal</keyword>